<dbReference type="GO" id="GO:0016787">
    <property type="term" value="F:hydrolase activity"/>
    <property type="evidence" value="ECO:0007669"/>
    <property type="project" value="UniProtKB-KW"/>
</dbReference>
<gene>
    <name evidence="8" type="ORF">SSLN_LOCUS17598</name>
</gene>
<evidence type="ECO:0000259" key="7">
    <source>
        <dbReference type="Pfam" id="PF17917"/>
    </source>
</evidence>
<dbReference type="GO" id="GO:0004519">
    <property type="term" value="F:endonuclease activity"/>
    <property type="evidence" value="ECO:0007669"/>
    <property type="project" value="UniProtKB-KW"/>
</dbReference>
<organism evidence="10">
    <name type="scientific">Schistocephalus solidus</name>
    <name type="common">Tapeworm</name>
    <dbReference type="NCBI Taxonomy" id="70667"/>
    <lineage>
        <taxon>Eukaryota</taxon>
        <taxon>Metazoa</taxon>
        <taxon>Spiralia</taxon>
        <taxon>Lophotrochozoa</taxon>
        <taxon>Platyhelminthes</taxon>
        <taxon>Cestoda</taxon>
        <taxon>Eucestoda</taxon>
        <taxon>Diphyllobothriidea</taxon>
        <taxon>Diphyllobothriidae</taxon>
        <taxon>Schistocephalus</taxon>
    </lineage>
</organism>
<dbReference type="PANTHER" id="PTHR37984">
    <property type="entry name" value="PROTEIN CBG26694"/>
    <property type="match status" value="1"/>
</dbReference>
<keyword evidence="5" id="KW-0378">Hydrolase</keyword>
<evidence type="ECO:0000256" key="3">
    <source>
        <dbReference type="ARBA" id="ARBA00022722"/>
    </source>
</evidence>
<dbReference type="EMBL" id="UYSU01042773">
    <property type="protein sequence ID" value="VDM03984.1"/>
    <property type="molecule type" value="Genomic_DNA"/>
</dbReference>
<keyword evidence="3" id="KW-0540">Nuclease</keyword>
<keyword evidence="9" id="KW-1185">Reference proteome</keyword>
<dbReference type="AlphaFoldDB" id="A0A183TMA0"/>
<evidence type="ECO:0000256" key="2">
    <source>
        <dbReference type="ARBA" id="ARBA00022695"/>
    </source>
</evidence>
<dbReference type="STRING" id="70667.A0A183TMA0"/>
<reference evidence="8 9" key="2">
    <citation type="submission" date="2018-11" db="EMBL/GenBank/DDBJ databases">
        <authorList>
            <consortium name="Pathogen Informatics"/>
        </authorList>
    </citation>
    <scope>NUCLEOTIDE SEQUENCE [LARGE SCALE GENOMIC DNA]</scope>
    <source>
        <strain evidence="8 9">NST_G2</strain>
    </source>
</reference>
<dbReference type="GO" id="GO:0003964">
    <property type="term" value="F:RNA-directed DNA polymerase activity"/>
    <property type="evidence" value="ECO:0007669"/>
    <property type="project" value="UniProtKB-KW"/>
</dbReference>
<sequence>MPILVHTAYSPDQKNFDPNVQTKSMGYPCDLLALSGDSQLAVPRDRSDPILSFLLQKVVTAESRYSIFGREFLAVNLAVKHFQHFLVGKGFTVFSDHRPLSFALKFGLAQTPRCLRKGGYLHTRRRK</sequence>
<evidence type="ECO:0000313" key="10">
    <source>
        <dbReference type="WBParaSite" id="SSLN_0001826401-mRNA-1"/>
    </source>
</evidence>
<feature type="domain" description="Reverse transcriptase RNase H-like" evidence="7">
    <location>
        <begin position="49"/>
        <end position="114"/>
    </location>
</feature>
<name>A0A183TMA0_SCHSO</name>
<evidence type="ECO:0000256" key="6">
    <source>
        <dbReference type="ARBA" id="ARBA00022918"/>
    </source>
</evidence>
<keyword evidence="2" id="KW-0548">Nucleotidyltransferase</keyword>
<dbReference type="InterPro" id="IPR041373">
    <property type="entry name" value="RT_RNaseH"/>
</dbReference>
<dbReference type="WBParaSite" id="SSLN_0001826401-mRNA-1">
    <property type="protein sequence ID" value="SSLN_0001826401-mRNA-1"/>
    <property type="gene ID" value="SSLN_0001826401"/>
</dbReference>
<evidence type="ECO:0000313" key="8">
    <source>
        <dbReference type="EMBL" id="VDM03984.1"/>
    </source>
</evidence>
<evidence type="ECO:0000256" key="1">
    <source>
        <dbReference type="ARBA" id="ARBA00022679"/>
    </source>
</evidence>
<keyword evidence="6" id="KW-0695">RNA-directed DNA polymerase</keyword>
<dbReference type="InterPro" id="IPR043502">
    <property type="entry name" value="DNA/RNA_pol_sf"/>
</dbReference>
<keyword evidence="1" id="KW-0808">Transferase</keyword>
<accession>A0A183TMA0</accession>
<reference evidence="10" key="1">
    <citation type="submission" date="2016-06" db="UniProtKB">
        <authorList>
            <consortium name="WormBaseParasite"/>
        </authorList>
    </citation>
    <scope>IDENTIFICATION</scope>
</reference>
<evidence type="ECO:0000256" key="4">
    <source>
        <dbReference type="ARBA" id="ARBA00022759"/>
    </source>
</evidence>
<keyword evidence="4" id="KW-0255">Endonuclease</keyword>
<protein>
    <submittedName>
        <fullName evidence="10">RT_RNaseH domain-containing protein</fullName>
    </submittedName>
</protein>
<dbReference type="Proteomes" id="UP000275846">
    <property type="component" value="Unassembled WGS sequence"/>
</dbReference>
<dbReference type="PANTHER" id="PTHR37984:SF5">
    <property type="entry name" value="PROTEIN NYNRIN-LIKE"/>
    <property type="match status" value="1"/>
</dbReference>
<dbReference type="Pfam" id="PF17917">
    <property type="entry name" value="RT_RNaseH"/>
    <property type="match status" value="1"/>
</dbReference>
<evidence type="ECO:0000313" key="9">
    <source>
        <dbReference type="Proteomes" id="UP000275846"/>
    </source>
</evidence>
<dbReference type="OrthoDB" id="6254850at2759"/>
<dbReference type="InterPro" id="IPR050951">
    <property type="entry name" value="Retrovirus_Pol_polyprotein"/>
</dbReference>
<proteinExistence type="predicted"/>
<dbReference type="SUPFAM" id="SSF56672">
    <property type="entry name" value="DNA/RNA polymerases"/>
    <property type="match status" value="1"/>
</dbReference>
<evidence type="ECO:0000256" key="5">
    <source>
        <dbReference type="ARBA" id="ARBA00022801"/>
    </source>
</evidence>